<keyword evidence="2" id="KW-1185">Reference proteome</keyword>
<accession>A0A4Y2X4Q1</accession>
<name>A0A4Y2X4Q1_ARAVE</name>
<gene>
    <name evidence="1" type="ORF">AVEN_241468_1</name>
</gene>
<organism evidence="1 2">
    <name type="scientific">Araneus ventricosus</name>
    <name type="common">Orbweaver spider</name>
    <name type="synonym">Epeira ventricosa</name>
    <dbReference type="NCBI Taxonomy" id="182803"/>
    <lineage>
        <taxon>Eukaryota</taxon>
        <taxon>Metazoa</taxon>
        <taxon>Ecdysozoa</taxon>
        <taxon>Arthropoda</taxon>
        <taxon>Chelicerata</taxon>
        <taxon>Arachnida</taxon>
        <taxon>Araneae</taxon>
        <taxon>Araneomorphae</taxon>
        <taxon>Entelegynae</taxon>
        <taxon>Araneoidea</taxon>
        <taxon>Araneidae</taxon>
        <taxon>Araneus</taxon>
    </lineage>
</organism>
<dbReference type="EMBL" id="BGPR01070438">
    <property type="protein sequence ID" value="GBO43874.1"/>
    <property type="molecule type" value="Genomic_DNA"/>
</dbReference>
<comment type="caution">
    <text evidence="1">The sequence shown here is derived from an EMBL/GenBank/DDBJ whole genome shotgun (WGS) entry which is preliminary data.</text>
</comment>
<sequence>RKISLSIRSCSKVCSETRFKAEELLPPFSSYPTRSYPLLSAFTRLEANTSQFVILVRQKHPIPHSDLSHHFARLVDAFHQSVSRIEAMCLSKFPQLCVFTRGPNVGRSFALPLPSHRGLKLESADGVLDFEFVEIPPLSIMCSKFHRLSTLTIGLSFACSKNSKIEQR</sequence>
<feature type="non-terminal residue" evidence="1">
    <location>
        <position position="1"/>
    </location>
</feature>
<dbReference type="AlphaFoldDB" id="A0A4Y2X4Q1"/>
<evidence type="ECO:0000313" key="2">
    <source>
        <dbReference type="Proteomes" id="UP000499080"/>
    </source>
</evidence>
<protein>
    <submittedName>
        <fullName evidence="1">Uncharacterized protein</fullName>
    </submittedName>
</protein>
<evidence type="ECO:0000313" key="1">
    <source>
        <dbReference type="EMBL" id="GBO43874.1"/>
    </source>
</evidence>
<proteinExistence type="predicted"/>
<dbReference type="Proteomes" id="UP000499080">
    <property type="component" value="Unassembled WGS sequence"/>
</dbReference>
<reference evidence="1 2" key="1">
    <citation type="journal article" date="2019" name="Sci. Rep.">
        <title>Orb-weaving spider Araneus ventricosus genome elucidates the spidroin gene catalogue.</title>
        <authorList>
            <person name="Kono N."/>
            <person name="Nakamura H."/>
            <person name="Ohtoshi R."/>
            <person name="Moran D.A.P."/>
            <person name="Shinohara A."/>
            <person name="Yoshida Y."/>
            <person name="Fujiwara M."/>
            <person name="Mori M."/>
            <person name="Tomita M."/>
            <person name="Arakawa K."/>
        </authorList>
    </citation>
    <scope>NUCLEOTIDE SEQUENCE [LARGE SCALE GENOMIC DNA]</scope>
</reference>